<dbReference type="AlphaFoldDB" id="A0AAE3KFC0"/>
<evidence type="ECO:0000313" key="2">
    <source>
        <dbReference type="Proteomes" id="UP001206128"/>
    </source>
</evidence>
<accession>A0AAE3KFC0</accession>
<dbReference type="EMBL" id="JAMTCK010000003">
    <property type="protein sequence ID" value="MCP2164795.1"/>
    <property type="molecule type" value="Genomic_DNA"/>
</dbReference>
<gene>
    <name evidence="1" type="ORF">LX83_001635</name>
</gene>
<protein>
    <submittedName>
        <fullName evidence="1">Uncharacterized protein</fullName>
    </submittedName>
</protein>
<proteinExistence type="predicted"/>
<keyword evidence="2" id="KW-1185">Reference proteome</keyword>
<organism evidence="1 2">
    <name type="scientific">Goodfellowiella coeruleoviolacea</name>
    <dbReference type="NCBI Taxonomy" id="334858"/>
    <lineage>
        <taxon>Bacteria</taxon>
        <taxon>Bacillati</taxon>
        <taxon>Actinomycetota</taxon>
        <taxon>Actinomycetes</taxon>
        <taxon>Pseudonocardiales</taxon>
        <taxon>Pseudonocardiaceae</taxon>
        <taxon>Goodfellowiella</taxon>
    </lineage>
</organism>
<dbReference type="Proteomes" id="UP001206128">
    <property type="component" value="Unassembled WGS sequence"/>
</dbReference>
<evidence type="ECO:0000313" key="1">
    <source>
        <dbReference type="EMBL" id="MCP2164795.1"/>
    </source>
</evidence>
<comment type="caution">
    <text evidence="1">The sequence shown here is derived from an EMBL/GenBank/DDBJ whole genome shotgun (WGS) entry which is preliminary data.</text>
</comment>
<reference evidence="1" key="1">
    <citation type="submission" date="2022-06" db="EMBL/GenBank/DDBJ databases">
        <title>Genomic Encyclopedia of Archaeal and Bacterial Type Strains, Phase II (KMG-II): from individual species to whole genera.</title>
        <authorList>
            <person name="Goeker M."/>
        </authorList>
    </citation>
    <scope>NUCLEOTIDE SEQUENCE</scope>
    <source>
        <strain evidence="1">DSM 43935</strain>
    </source>
</reference>
<sequence>MEFAVESHASRSPRVPTSSPAVPCWFLNALPALPVHLPARRPLRRPARPTAQR</sequence>
<name>A0AAE3KFC0_9PSEU</name>